<evidence type="ECO:0000256" key="5">
    <source>
        <dbReference type="ARBA" id="ARBA00022729"/>
    </source>
</evidence>
<dbReference type="SUPFAM" id="SSF56935">
    <property type="entry name" value="Porins"/>
    <property type="match status" value="1"/>
</dbReference>
<evidence type="ECO:0000256" key="10">
    <source>
        <dbReference type="PROSITE-ProRule" id="PRU01360"/>
    </source>
</evidence>
<gene>
    <name evidence="14" type="ORF">JL193_04680</name>
</gene>
<dbReference type="Gene3D" id="2.60.40.1120">
    <property type="entry name" value="Carboxypeptidase-like, regulatory domain"/>
    <property type="match status" value="1"/>
</dbReference>
<evidence type="ECO:0000256" key="1">
    <source>
        <dbReference type="ARBA" id="ARBA00004571"/>
    </source>
</evidence>
<evidence type="ECO:0000256" key="6">
    <source>
        <dbReference type="ARBA" id="ARBA00023077"/>
    </source>
</evidence>
<evidence type="ECO:0000259" key="12">
    <source>
        <dbReference type="Pfam" id="PF00593"/>
    </source>
</evidence>
<keyword evidence="2 10" id="KW-0813">Transport</keyword>
<dbReference type="NCBIfam" id="TIGR04057">
    <property type="entry name" value="SusC_RagA_signa"/>
    <property type="match status" value="1"/>
</dbReference>
<dbReference type="Proteomes" id="UP000663935">
    <property type="component" value="Chromosome"/>
</dbReference>
<dbReference type="EMBL" id="CP071795">
    <property type="protein sequence ID" value="QTD38580.1"/>
    <property type="molecule type" value="Genomic_DNA"/>
</dbReference>
<evidence type="ECO:0000256" key="8">
    <source>
        <dbReference type="ARBA" id="ARBA00023170"/>
    </source>
</evidence>
<evidence type="ECO:0000256" key="11">
    <source>
        <dbReference type="RuleBase" id="RU003357"/>
    </source>
</evidence>
<keyword evidence="15" id="KW-1185">Reference proteome</keyword>
<evidence type="ECO:0000256" key="3">
    <source>
        <dbReference type="ARBA" id="ARBA00022452"/>
    </source>
</evidence>
<dbReference type="InterPro" id="IPR012910">
    <property type="entry name" value="Plug_dom"/>
</dbReference>
<keyword evidence="7 10" id="KW-0472">Membrane</keyword>
<keyword evidence="9 10" id="KW-0998">Cell outer membrane</keyword>
<evidence type="ECO:0000313" key="14">
    <source>
        <dbReference type="EMBL" id="QTD38580.1"/>
    </source>
</evidence>
<dbReference type="InterPro" id="IPR008969">
    <property type="entry name" value="CarboxyPept-like_regulatory"/>
</dbReference>
<dbReference type="SUPFAM" id="SSF49464">
    <property type="entry name" value="Carboxypeptidase regulatory domain-like"/>
    <property type="match status" value="1"/>
</dbReference>
<dbReference type="Gene3D" id="2.170.130.10">
    <property type="entry name" value="TonB-dependent receptor, plug domain"/>
    <property type="match status" value="1"/>
</dbReference>
<evidence type="ECO:0000256" key="9">
    <source>
        <dbReference type="ARBA" id="ARBA00023237"/>
    </source>
</evidence>
<evidence type="ECO:0000313" key="15">
    <source>
        <dbReference type="Proteomes" id="UP000663935"/>
    </source>
</evidence>
<feature type="domain" description="TonB-dependent receptor plug" evidence="13">
    <location>
        <begin position="203"/>
        <end position="312"/>
    </location>
</feature>
<sequence length="1142" mass="126238">MKTFIFLMCTTVFSFNTKNTIAQNKVYIESDKEVTIDQVFKIIKTQSDFNFVYPKNLFKKTPKVKIKKGEIEITQLLKNSLSNKNVTFEIIKNHTIIIKRKPVVKTPEKQQQSIRGMVTDEADNPLPGASILVKGTTKGTETDFDGNFSIDVANDNAILVISYIGYTTKEVAIKGKNQLIVKLKEDASQLEEVVVIGYGKQSKAKVIGAVSKINAKELNKVASVSLDQQLAGKISGVVVNQSNGQPGASSNISIRGVGTLTAGTNPLIVVDGFPLSEGSSLNSINTNDIENISVLKDAASAAIYGSRAANGVILVTTKKGKNNQETKITLDTYVGFQQQSSGVELVDAYQHAQFLKEARDWGYVSKDPSNRNASDPNSVRVTKKLNGRNIDGRELNLDFLQPYLDRQPGLTNTNWMDVAFRTAPMYNYNLSASGGNKKTNYYASLGYFNQEGVVIGTDLKRYSASFNLSSKINNKIKFGILLNPSFTILNSKNQGSRSSGALGLLPLSFPYYSPYKTDGSLNISEQVISEQRELEGVRINGTPVENLLATSTKVIDHKKRFRVFGNMFVEAEILNNLTYKLLLGGDYDAYNKDYYYPSSIGSYRTPAPRKDANGEETKQFRYNYLVENTLNYSLEFNNHSFNILAGHTFQKEFNNFTKVTGTGYPDDNIQNIAGASAYSADYNSSIWTLESYLARIQYDYQTKYLISAAVRTDGSSRFGVNNRWGSFPSLSAGWIFTKESFFPENDILNFGKLSASWGKTGNNQIGNYGSQALITDSNYVFNDALAPGFITTSSPNPNLGWEVASSLNIGLDFRLFNKLNISTAYYKTNTKDLLLNLPVPQQTGYNTVLANIGEMENKGFEIDLSANNLKLGALNIGFNANITTYKNTVLALGPDQDVIATGRDENFVTKIGHSIAEIYGYEIEGIYKTQEEINNSPHLSGTLTGDYKVKDINKDGKIDSSDKVSKGSFLPDFTYGFGANVAYNNFSFSFDFTGVTGRTLMDGDMASLTEAGEGFSVPTTYYFKNRYHPTNNPNGFLGQPNFGNFSNSRKQLRSSSVVEKNNGDYLRLRNIRLAYDFSPSVLQAIKVSSFQLYLSANNVFTLTKYRGWNPDGTSSNVLTSGYNTGANYPIARTFLIGARIQL</sequence>
<comment type="subcellular location">
    <subcellularLocation>
        <location evidence="1 10">Cell outer membrane</location>
        <topology evidence="1 10">Multi-pass membrane protein</topology>
    </subcellularLocation>
</comment>
<accession>A0ABX7SZ70</accession>
<dbReference type="Gene3D" id="2.40.170.20">
    <property type="entry name" value="TonB-dependent receptor, beta-barrel domain"/>
    <property type="match status" value="1"/>
</dbReference>
<dbReference type="Pfam" id="PF13715">
    <property type="entry name" value="CarbopepD_reg_2"/>
    <property type="match status" value="1"/>
</dbReference>
<dbReference type="InterPro" id="IPR036942">
    <property type="entry name" value="Beta-barrel_TonB_sf"/>
</dbReference>
<dbReference type="InterPro" id="IPR000531">
    <property type="entry name" value="Beta-barrel_TonB"/>
</dbReference>
<dbReference type="InterPro" id="IPR023997">
    <property type="entry name" value="TonB-dep_OMP_SusC/RagA_CS"/>
</dbReference>
<evidence type="ECO:0000259" key="13">
    <source>
        <dbReference type="Pfam" id="PF07715"/>
    </source>
</evidence>
<dbReference type="InterPro" id="IPR039426">
    <property type="entry name" value="TonB-dep_rcpt-like"/>
</dbReference>
<dbReference type="PANTHER" id="PTHR30069">
    <property type="entry name" value="TONB-DEPENDENT OUTER MEMBRANE RECEPTOR"/>
    <property type="match status" value="1"/>
</dbReference>
<keyword evidence="6 11" id="KW-0798">TonB box</keyword>
<evidence type="ECO:0000256" key="4">
    <source>
        <dbReference type="ARBA" id="ARBA00022692"/>
    </source>
</evidence>
<organism evidence="14 15">
    <name type="scientific">Polaribacter batillariae</name>
    <dbReference type="NCBI Taxonomy" id="2808900"/>
    <lineage>
        <taxon>Bacteria</taxon>
        <taxon>Pseudomonadati</taxon>
        <taxon>Bacteroidota</taxon>
        <taxon>Flavobacteriia</taxon>
        <taxon>Flavobacteriales</taxon>
        <taxon>Flavobacteriaceae</taxon>
    </lineage>
</organism>
<dbReference type="Pfam" id="PF00593">
    <property type="entry name" value="TonB_dep_Rec_b-barrel"/>
    <property type="match status" value="1"/>
</dbReference>
<name>A0ABX7SZ70_9FLAO</name>
<dbReference type="NCBIfam" id="TIGR04056">
    <property type="entry name" value="OMP_RagA_SusC"/>
    <property type="match status" value="1"/>
</dbReference>
<dbReference type="InterPro" id="IPR023996">
    <property type="entry name" value="TonB-dep_OMP_SusC/RagA"/>
</dbReference>
<keyword evidence="8 14" id="KW-0675">Receptor</keyword>
<protein>
    <submittedName>
        <fullName evidence="14">TonB-dependent receptor</fullName>
    </submittedName>
</protein>
<reference evidence="14 15" key="1">
    <citation type="submission" date="2021-03" db="EMBL/GenBank/DDBJ databases">
        <title>Complete genome of Polaribacter_sp.G4M1.</title>
        <authorList>
            <person name="Jeong S.W."/>
            <person name="Bae J.W."/>
        </authorList>
    </citation>
    <scope>NUCLEOTIDE SEQUENCE [LARGE SCALE GENOMIC DNA]</scope>
    <source>
        <strain evidence="14 15">G4M1</strain>
    </source>
</reference>
<dbReference type="RefSeq" id="WP_207972708.1">
    <property type="nucleotide sequence ID" value="NZ_CP071795.1"/>
</dbReference>
<evidence type="ECO:0000256" key="7">
    <source>
        <dbReference type="ARBA" id="ARBA00023136"/>
    </source>
</evidence>
<keyword evidence="5" id="KW-0732">Signal</keyword>
<dbReference type="InterPro" id="IPR037066">
    <property type="entry name" value="Plug_dom_sf"/>
</dbReference>
<comment type="similarity">
    <text evidence="10 11">Belongs to the TonB-dependent receptor family.</text>
</comment>
<keyword evidence="4 10" id="KW-0812">Transmembrane</keyword>
<dbReference type="PROSITE" id="PS52016">
    <property type="entry name" value="TONB_DEPENDENT_REC_3"/>
    <property type="match status" value="1"/>
</dbReference>
<dbReference type="Pfam" id="PF07715">
    <property type="entry name" value="Plug"/>
    <property type="match status" value="1"/>
</dbReference>
<proteinExistence type="inferred from homology"/>
<feature type="domain" description="TonB-dependent receptor-like beta-barrel" evidence="12">
    <location>
        <begin position="575"/>
        <end position="1099"/>
    </location>
</feature>
<keyword evidence="3 10" id="KW-1134">Transmembrane beta strand</keyword>
<evidence type="ECO:0000256" key="2">
    <source>
        <dbReference type="ARBA" id="ARBA00022448"/>
    </source>
</evidence>
<dbReference type="PANTHER" id="PTHR30069:SF29">
    <property type="entry name" value="HEMOGLOBIN AND HEMOGLOBIN-HAPTOGLOBIN-BINDING PROTEIN 1-RELATED"/>
    <property type="match status" value="1"/>
</dbReference>